<feature type="region of interest" description="Disordered" evidence="10">
    <location>
        <begin position="489"/>
        <end position="723"/>
    </location>
</feature>
<dbReference type="InterPro" id="IPR036607">
    <property type="entry name" value="PRKCSH"/>
</dbReference>
<feature type="compositionally biased region" description="Basic and acidic residues" evidence="10">
    <location>
        <begin position="636"/>
        <end position="653"/>
    </location>
</feature>
<dbReference type="InterPro" id="IPR044865">
    <property type="entry name" value="MRH_dom"/>
</dbReference>
<evidence type="ECO:0000256" key="11">
    <source>
        <dbReference type="SAM" id="Phobius"/>
    </source>
</evidence>
<reference evidence="13 14" key="1">
    <citation type="submission" date="2020-06" db="EMBL/GenBank/DDBJ databases">
        <title>Transcriptomic and genomic resources for Thalictrum thalictroides and T. hernandezii: Facilitating candidate gene discovery in an emerging model plant lineage.</title>
        <authorList>
            <person name="Arias T."/>
            <person name="Riano-Pachon D.M."/>
            <person name="Di Stilio V.S."/>
        </authorList>
    </citation>
    <scope>NUCLEOTIDE SEQUENCE [LARGE SCALE GENOMIC DNA]</scope>
    <source>
        <strain evidence="14">cv. WT478/WT964</strain>
        <tissue evidence="13">Leaves</tissue>
    </source>
</reference>
<feature type="compositionally biased region" description="Acidic residues" evidence="10">
    <location>
        <begin position="541"/>
        <end position="555"/>
    </location>
</feature>
<evidence type="ECO:0000256" key="7">
    <source>
        <dbReference type="ARBA" id="ARBA00023136"/>
    </source>
</evidence>
<keyword evidence="4 11" id="KW-0812">Transmembrane</keyword>
<dbReference type="Proteomes" id="UP000554482">
    <property type="component" value="Unassembled WGS sequence"/>
</dbReference>
<dbReference type="GO" id="GO:0005794">
    <property type="term" value="C:Golgi apparatus"/>
    <property type="evidence" value="ECO:0007669"/>
    <property type="project" value="TreeGrafter"/>
</dbReference>
<dbReference type="AlphaFoldDB" id="A0A7J6V204"/>
<dbReference type="Gene3D" id="2.70.130.10">
    <property type="entry name" value="Mannose-6-phosphate receptor binding domain"/>
    <property type="match status" value="1"/>
</dbReference>
<keyword evidence="6 11" id="KW-1133">Transmembrane helix</keyword>
<protein>
    <recommendedName>
        <fullName evidence="3">Glucosidase 2 subunit beta</fullName>
    </recommendedName>
</protein>
<dbReference type="Pfam" id="PF13015">
    <property type="entry name" value="PRKCSH_1"/>
    <property type="match status" value="1"/>
</dbReference>
<evidence type="ECO:0000313" key="13">
    <source>
        <dbReference type="EMBL" id="KAF5179029.1"/>
    </source>
</evidence>
<feature type="non-terminal residue" evidence="13">
    <location>
        <position position="921"/>
    </location>
</feature>
<keyword evidence="7 11" id="KW-0472">Membrane</keyword>
<keyword evidence="9" id="KW-0175">Coiled coil</keyword>
<gene>
    <name evidence="13" type="ORF">FRX31_031384</name>
</gene>
<dbReference type="CDD" id="cd00112">
    <property type="entry name" value="LDLa"/>
    <property type="match status" value="1"/>
</dbReference>
<dbReference type="GO" id="GO:0005886">
    <property type="term" value="C:plasma membrane"/>
    <property type="evidence" value="ECO:0007669"/>
    <property type="project" value="TreeGrafter"/>
</dbReference>
<comment type="caution">
    <text evidence="13">The sequence shown here is derived from an EMBL/GenBank/DDBJ whole genome shotgun (WGS) entry which is preliminary data.</text>
</comment>
<evidence type="ECO:0000256" key="2">
    <source>
        <dbReference type="ARBA" id="ARBA00009457"/>
    </source>
</evidence>
<dbReference type="InterPro" id="IPR009011">
    <property type="entry name" value="Man6P_isomerase_rcpt-bd_dom_sf"/>
</dbReference>
<feature type="transmembrane region" description="Helical" evidence="11">
    <location>
        <begin position="280"/>
        <end position="302"/>
    </location>
</feature>
<evidence type="ECO:0000256" key="8">
    <source>
        <dbReference type="ARBA" id="ARBA00023157"/>
    </source>
</evidence>
<dbReference type="Pfam" id="PF03381">
    <property type="entry name" value="CDC50"/>
    <property type="match status" value="1"/>
</dbReference>
<dbReference type="SUPFAM" id="SSF50911">
    <property type="entry name" value="Mannose 6-phosphate receptor domain"/>
    <property type="match status" value="1"/>
</dbReference>
<evidence type="ECO:0000313" key="14">
    <source>
        <dbReference type="Proteomes" id="UP000554482"/>
    </source>
</evidence>
<feature type="transmembrane region" description="Helical" evidence="11">
    <location>
        <begin position="20"/>
        <end position="41"/>
    </location>
</feature>
<sequence>SKFTQQELPACKPILTPQWVISTFILISAIFIPIGVVSLLASRDVVEIVDRYDAVCIPGASSKNEKVAFIQNESVNKTCNRTLTVPKHMKAPIYVYYELDNFYQNHRRYVKSRSDSQLIDPKNANDTGACDPESRSSSGAPIVPCGLIAWSMFNDTYSFSRNNLQVNVSKKGISWKSDRDSKFGKDVFPSNFQNQTMIGGAKLDSSVALSDQEDLIVWMRTAALPTFRKLYGKIEMDLNAGDSIEVTLKNNYNTYSFSGKKKLVLSTTSWLGGKNDFIGIAYLTIGGLCFILALAFTIVYLVKPRKLGDPSYLSWNKSPSVTSSPFPRDSLGISPQDVKYFKSEIIKCKDGSKKFSKSQLNDDFCDCPDGTDEPGTSACPGGKFYCNNAGHVPLTIFSSRVNDGICDCCDGSDEYDGRTNCTNTCWEAGKVARDKLQKKIATYEEGVTIRNHEVEQAKKAIAKHEEELSKLKNEEKVLKKLVQQLKERKEQIEKAEEKERLEKEKEEKKKNDSEVKADEQINSPTEKEHEGFDDTIGNLDDPTEEQAVDNEDNIMDEVGTGHDAESLLSSSEAAKELALDDEDNLMDAAETGHDTESKSSPSETVKQENDGSESTEGLSKEELGRLVASRWTGESADQKTKDVDDATVEEHDASQSTQLTDHGEDSDGYSSEMDGENQKYDDNKYDEDTVDDEEVEDEFEEEDHDDSTESYKPDSDDQIDFSDITTTSSSSWLEKIQQTVRNILQSVNLFQTPVDKSEASHVRKEYEDSNAKLSKIQSRISSLDERLKHDFGMEKEFYSFYNRCFENKQNKYVYKVCPFKQASQVEGHSTTQLGQWEKFEDSNRVMVFSNGDKCWNGPDRSLKVRLRCGLNNELTDVDEPSRCEYVALLSTPALCVEERLKELRQKLDRMNSEQPQSRDEL</sequence>
<evidence type="ECO:0000256" key="3">
    <source>
        <dbReference type="ARBA" id="ARBA00022387"/>
    </source>
</evidence>
<dbReference type="InterPro" id="IPR028146">
    <property type="entry name" value="PRKCSH_N"/>
</dbReference>
<feature type="compositionally biased region" description="Basic and acidic residues" evidence="10">
    <location>
        <begin position="489"/>
        <end position="532"/>
    </location>
</feature>
<feature type="compositionally biased region" description="Basic and acidic residues" evidence="10">
    <location>
        <begin position="676"/>
        <end position="687"/>
    </location>
</feature>
<dbReference type="InterPro" id="IPR002172">
    <property type="entry name" value="LDrepeatLR_classA_rpt"/>
</dbReference>
<evidence type="ECO:0000256" key="4">
    <source>
        <dbReference type="ARBA" id="ARBA00022692"/>
    </source>
</evidence>
<evidence type="ECO:0000259" key="12">
    <source>
        <dbReference type="PROSITE" id="PS51914"/>
    </source>
</evidence>
<dbReference type="PANTHER" id="PTHR10926:SF0">
    <property type="entry name" value="CDC50, ISOFORM A"/>
    <property type="match status" value="1"/>
</dbReference>
<dbReference type="OrthoDB" id="28322at2759"/>
<keyword evidence="5" id="KW-0732">Signal</keyword>
<accession>A0A7J6V204</accession>
<organism evidence="13 14">
    <name type="scientific">Thalictrum thalictroides</name>
    <name type="common">Rue-anemone</name>
    <name type="synonym">Anemone thalictroides</name>
    <dbReference type="NCBI Taxonomy" id="46969"/>
    <lineage>
        <taxon>Eukaryota</taxon>
        <taxon>Viridiplantae</taxon>
        <taxon>Streptophyta</taxon>
        <taxon>Embryophyta</taxon>
        <taxon>Tracheophyta</taxon>
        <taxon>Spermatophyta</taxon>
        <taxon>Magnoliopsida</taxon>
        <taxon>Ranunculales</taxon>
        <taxon>Ranunculaceae</taxon>
        <taxon>Thalictroideae</taxon>
        <taxon>Thalictrum</taxon>
    </lineage>
</organism>
<proteinExistence type="inferred from homology"/>
<dbReference type="PANTHER" id="PTHR10926">
    <property type="entry name" value="CELL CYCLE CONTROL PROTEIN 50"/>
    <property type="match status" value="1"/>
</dbReference>
<feature type="region of interest" description="Disordered" evidence="10">
    <location>
        <begin position="113"/>
        <end position="138"/>
    </location>
</feature>
<comment type="subcellular location">
    <subcellularLocation>
        <location evidence="1">Membrane</location>
        <topology evidence="1">Multi-pass membrane protein</topology>
    </subcellularLocation>
</comment>
<evidence type="ECO:0000256" key="10">
    <source>
        <dbReference type="SAM" id="MobiDB-lite"/>
    </source>
</evidence>
<comment type="similarity">
    <text evidence="2">Belongs to the CDC50/LEM3 family.</text>
</comment>
<dbReference type="EMBL" id="JABWDY010039288">
    <property type="protein sequence ID" value="KAF5179029.1"/>
    <property type="molecule type" value="Genomic_DNA"/>
</dbReference>
<name>A0A7J6V204_THATH</name>
<dbReference type="GO" id="GO:0005783">
    <property type="term" value="C:endoplasmic reticulum"/>
    <property type="evidence" value="ECO:0007669"/>
    <property type="project" value="TreeGrafter"/>
</dbReference>
<evidence type="ECO:0000256" key="5">
    <source>
        <dbReference type="ARBA" id="ARBA00022729"/>
    </source>
</evidence>
<evidence type="ECO:0000256" key="1">
    <source>
        <dbReference type="ARBA" id="ARBA00004141"/>
    </source>
</evidence>
<feature type="coiled-coil region" evidence="9">
    <location>
        <begin position="893"/>
        <end position="920"/>
    </location>
</feature>
<keyword evidence="14" id="KW-1185">Reference proteome</keyword>
<feature type="compositionally biased region" description="Acidic residues" evidence="10">
    <location>
        <begin position="688"/>
        <end position="706"/>
    </location>
</feature>
<dbReference type="PROSITE" id="PS51914">
    <property type="entry name" value="MRH"/>
    <property type="match status" value="1"/>
</dbReference>
<keyword evidence="8" id="KW-1015">Disulfide bond</keyword>
<dbReference type="Pfam" id="PF12999">
    <property type="entry name" value="PRKCSH-like"/>
    <property type="match status" value="1"/>
</dbReference>
<evidence type="ECO:0000256" key="9">
    <source>
        <dbReference type="SAM" id="Coils"/>
    </source>
</evidence>
<feature type="domain" description="MRH" evidence="12">
    <location>
        <begin position="802"/>
        <end position="897"/>
    </location>
</feature>
<dbReference type="InterPro" id="IPR005045">
    <property type="entry name" value="CDC50/LEM3_fam"/>
</dbReference>
<evidence type="ECO:0000256" key="6">
    <source>
        <dbReference type="ARBA" id="ARBA00022989"/>
    </source>
</evidence>